<evidence type="ECO:0000313" key="1">
    <source>
        <dbReference type="EMBL" id="KAK0457106.1"/>
    </source>
</evidence>
<organism evidence="1 2">
    <name type="scientific">Armillaria tabescens</name>
    <name type="common">Ringless honey mushroom</name>
    <name type="synonym">Agaricus tabescens</name>
    <dbReference type="NCBI Taxonomy" id="1929756"/>
    <lineage>
        <taxon>Eukaryota</taxon>
        <taxon>Fungi</taxon>
        <taxon>Dikarya</taxon>
        <taxon>Basidiomycota</taxon>
        <taxon>Agaricomycotina</taxon>
        <taxon>Agaricomycetes</taxon>
        <taxon>Agaricomycetidae</taxon>
        <taxon>Agaricales</taxon>
        <taxon>Marasmiineae</taxon>
        <taxon>Physalacriaceae</taxon>
        <taxon>Desarmillaria</taxon>
    </lineage>
</organism>
<dbReference type="Proteomes" id="UP001175211">
    <property type="component" value="Unassembled WGS sequence"/>
</dbReference>
<dbReference type="AlphaFoldDB" id="A0AA39KC33"/>
<comment type="caution">
    <text evidence="1">The sequence shown here is derived from an EMBL/GenBank/DDBJ whole genome shotgun (WGS) entry which is preliminary data.</text>
</comment>
<accession>A0AA39KC33</accession>
<dbReference type="RefSeq" id="XP_060329421.1">
    <property type="nucleotide sequence ID" value="XM_060480813.1"/>
</dbReference>
<dbReference type="GeneID" id="85364361"/>
<protein>
    <submittedName>
        <fullName evidence="1">Uncharacterized protein</fullName>
    </submittedName>
</protein>
<keyword evidence="2" id="KW-1185">Reference proteome</keyword>
<gene>
    <name evidence="1" type="ORF">EV420DRAFT_1765190</name>
</gene>
<sequence length="93" mass="10845">MDASNIRYFVEQVAILHDHLEILQRYFLWYSNGPILMDDIGNAPIPTPAELLKLENELVEQLHAAQWDTRYAPIPPHRLTKMNPSLPFILDHQ</sequence>
<name>A0AA39KC33_ARMTA</name>
<reference evidence="1" key="1">
    <citation type="submission" date="2023-06" db="EMBL/GenBank/DDBJ databases">
        <authorList>
            <consortium name="Lawrence Berkeley National Laboratory"/>
            <person name="Ahrendt S."/>
            <person name="Sahu N."/>
            <person name="Indic B."/>
            <person name="Wong-Bajracharya J."/>
            <person name="Merenyi Z."/>
            <person name="Ke H.-M."/>
            <person name="Monk M."/>
            <person name="Kocsube S."/>
            <person name="Drula E."/>
            <person name="Lipzen A."/>
            <person name="Balint B."/>
            <person name="Henrissat B."/>
            <person name="Andreopoulos B."/>
            <person name="Martin F.M."/>
            <person name="Harder C.B."/>
            <person name="Rigling D."/>
            <person name="Ford K.L."/>
            <person name="Foster G.D."/>
            <person name="Pangilinan J."/>
            <person name="Papanicolaou A."/>
            <person name="Barry K."/>
            <person name="LaButti K."/>
            <person name="Viragh M."/>
            <person name="Koriabine M."/>
            <person name="Yan M."/>
            <person name="Riley R."/>
            <person name="Champramary S."/>
            <person name="Plett K.L."/>
            <person name="Tsai I.J."/>
            <person name="Slot J."/>
            <person name="Sipos G."/>
            <person name="Plett J."/>
            <person name="Nagy L.G."/>
            <person name="Grigoriev I.V."/>
        </authorList>
    </citation>
    <scope>NUCLEOTIDE SEQUENCE</scope>
    <source>
        <strain evidence="1">CCBAS 213</strain>
    </source>
</reference>
<evidence type="ECO:0000313" key="2">
    <source>
        <dbReference type="Proteomes" id="UP001175211"/>
    </source>
</evidence>
<dbReference type="EMBL" id="JAUEPS010000023">
    <property type="protein sequence ID" value="KAK0457106.1"/>
    <property type="molecule type" value="Genomic_DNA"/>
</dbReference>
<proteinExistence type="predicted"/>